<dbReference type="InterPro" id="IPR003607">
    <property type="entry name" value="HD/PDEase_dom"/>
</dbReference>
<protein>
    <submittedName>
        <fullName evidence="4">Ppx/GppA phosphatase family protein</fullName>
    </submittedName>
</protein>
<dbReference type="Gene3D" id="1.10.3210.10">
    <property type="entry name" value="Hypothetical protein af1432"/>
    <property type="match status" value="1"/>
</dbReference>
<dbReference type="InterPro" id="IPR003695">
    <property type="entry name" value="Ppx_GppA_N"/>
</dbReference>
<comment type="caution">
    <text evidence="4">The sequence shown here is derived from an EMBL/GenBank/DDBJ whole genome shotgun (WGS) entry which is preliminary data.</text>
</comment>
<dbReference type="Gene3D" id="3.30.420.40">
    <property type="match status" value="1"/>
</dbReference>
<dbReference type="PANTHER" id="PTHR30005:SF0">
    <property type="entry name" value="RETROGRADE REGULATION PROTEIN 2"/>
    <property type="match status" value="1"/>
</dbReference>
<feature type="domain" description="Ppx/GppA phosphatase N-terminal" evidence="2">
    <location>
        <begin position="24"/>
        <end position="307"/>
    </location>
</feature>
<dbReference type="Pfam" id="PF02541">
    <property type="entry name" value="Ppx-GppA"/>
    <property type="match status" value="1"/>
</dbReference>
<evidence type="ECO:0000259" key="3">
    <source>
        <dbReference type="Pfam" id="PF21447"/>
    </source>
</evidence>
<dbReference type="Gene3D" id="3.30.420.150">
    <property type="entry name" value="Exopolyphosphatase. Domain 2"/>
    <property type="match status" value="1"/>
</dbReference>
<sequence>MAKLAVIDIGTNSIHMVLADIEPDGSYKIVDRFKDMTRLGDGTFRQKCLSDETMSKGLEVLCNLTTLARNKGYSKIIMTATSAVREAKNGGAFIKAVADATRVRVQVVTGQEEARLIYLGIRHSMELTDIPALMVDVGGGSVEIIAGTRDRLVGALSLKLGAIRLKDQFFTKAPPTKSKLRECARTLEHELRESLERLKLDELDRIIASSGMAANLAEIVYLHRTGRPIPQLNLSTISLKEIRMVEERLARNTVPKRLEIPGLDPRRVDTLLPAVMLLRILLELTGQKDITISDKAIREGLIYDFIQKNKEKIQIEQEVPNVRLRNVISLARRCQYSKAHSHHVAGLATSLFDQTRTLHQLGEQEREWLSYAAILHDVGYVINPRQHHKHGYYLITNSDLAGFTSDEIEIIANLTRYHRRAMPGTRHAGYQSLSLSDQKKVRVLSALLRIADGLDRSHFSIIRDLEVHVGKAITIRLNVSGDPELEVWTAQNRADLFEKIFKRKVKFVTNADT</sequence>
<proteinExistence type="predicted"/>
<dbReference type="RefSeq" id="WP_313833698.1">
    <property type="nucleotide sequence ID" value="NZ_JAQOUE010000001.1"/>
</dbReference>
<dbReference type="PANTHER" id="PTHR30005">
    <property type="entry name" value="EXOPOLYPHOSPHATASE"/>
    <property type="match status" value="1"/>
</dbReference>
<dbReference type="PIRSF" id="PIRSF001267">
    <property type="entry name" value="Pyrophosphatase_GppA_Ppx"/>
    <property type="match status" value="1"/>
</dbReference>
<feature type="domain" description="Ppx/GppA phosphatase C-terminal" evidence="3">
    <location>
        <begin position="322"/>
        <end position="461"/>
    </location>
</feature>
<evidence type="ECO:0000313" key="4">
    <source>
        <dbReference type="EMBL" id="MDT7043187.1"/>
    </source>
</evidence>
<evidence type="ECO:0000313" key="5">
    <source>
        <dbReference type="Proteomes" id="UP001250932"/>
    </source>
</evidence>
<name>A0ABU3KA00_9BACT</name>
<reference evidence="4 5" key="1">
    <citation type="journal article" date="2023" name="ISME J.">
        <title>Cultivation and genomic characterization of novel and ubiquitous marine nitrite-oxidizing bacteria from the Nitrospirales.</title>
        <authorList>
            <person name="Mueller A.J."/>
            <person name="Daebeler A."/>
            <person name="Herbold C.W."/>
            <person name="Kirkegaard R.H."/>
            <person name="Daims H."/>
        </authorList>
    </citation>
    <scope>NUCLEOTIDE SEQUENCE [LARGE SCALE GENOMIC DNA]</scope>
    <source>
        <strain evidence="4 5">EB</strain>
    </source>
</reference>
<dbReference type="SUPFAM" id="SSF53067">
    <property type="entry name" value="Actin-like ATPase domain"/>
    <property type="match status" value="2"/>
</dbReference>
<dbReference type="SUPFAM" id="SSF109604">
    <property type="entry name" value="HD-domain/PDEase-like"/>
    <property type="match status" value="1"/>
</dbReference>
<evidence type="ECO:0000256" key="1">
    <source>
        <dbReference type="ARBA" id="ARBA00022801"/>
    </source>
</evidence>
<organism evidence="4 5">
    <name type="scientific">Candidatus Nitronereus thalassa</name>
    <dbReference type="NCBI Taxonomy" id="3020898"/>
    <lineage>
        <taxon>Bacteria</taxon>
        <taxon>Pseudomonadati</taxon>
        <taxon>Nitrospirota</taxon>
        <taxon>Nitrospiria</taxon>
        <taxon>Nitrospirales</taxon>
        <taxon>Nitrospiraceae</taxon>
        <taxon>Candidatus Nitronereus</taxon>
    </lineage>
</organism>
<dbReference type="EMBL" id="JAQOUE010000001">
    <property type="protein sequence ID" value="MDT7043187.1"/>
    <property type="molecule type" value="Genomic_DNA"/>
</dbReference>
<dbReference type="InterPro" id="IPR030673">
    <property type="entry name" value="PyroPPase_GppA_Ppx"/>
</dbReference>
<dbReference type="InterPro" id="IPR050273">
    <property type="entry name" value="GppA/Ppx_hydrolase"/>
</dbReference>
<dbReference type="InterPro" id="IPR043129">
    <property type="entry name" value="ATPase_NBD"/>
</dbReference>
<dbReference type="Proteomes" id="UP001250932">
    <property type="component" value="Unassembled WGS sequence"/>
</dbReference>
<dbReference type="CDD" id="cd24006">
    <property type="entry name" value="ASKHA_NBD_PPX_GppA"/>
    <property type="match status" value="1"/>
</dbReference>
<keyword evidence="5" id="KW-1185">Reference proteome</keyword>
<dbReference type="CDD" id="cd00077">
    <property type="entry name" value="HDc"/>
    <property type="match status" value="1"/>
</dbReference>
<gene>
    <name evidence="4" type="ORF">PPG34_12575</name>
</gene>
<keyword evidence="1" id="KW-0378">Hydrolase</keyword>
<accession>A0ABU3KA00</accession>
<dbReference type="Pfam" id="PF21447">
    <property type="entry name" value="Ppx-GppA_III"/>
    <property type="match status" value="1"/>
</dbReference>
<evidence type="ECO:0000259" key="2">
    <source>
        <dbReference type="Pfam" id="PF02541"/>
    </source>
</evidence>
<dbReference type="InterPro" id="IPR048950">
    <property type="entry name" value="Ppx_GppA_C"/>
</dbReference>